<dbReference type="Pfam" id="PF00082">
    <property type="entry name" value="Peptidase_S8"/>
    <property type="match status" value="1"/>
</dbReference>
<organism evidence="9 10">
    <name type="scientific">Aequorivita echinoideorum</name>
    <dbReference type="NCBI Taxonomy" id="1549647"/>
    <lineage>
        <taxon>Bacteria</taxon>
        <taxon>Pseudomonadati</taxon>
        <taxon>Bacteroidota</taxon>
        <taxon>Flavobacteriia</taxon>
        <taxon>Flavobacteriales</taxon>
        <taxon>Flavobacteriaceae</taxon>
        <taxon>Aequorivita</taxon>
    </lineage>
</organism>
<feature type="active site" description="Charge relay system" evidence="5">
    <location>
        <position position="339"/>
    </location>
</feature>
<evidence type="ECO:0000256" key="5">
    <source>
        <dbReference type="PROSITE-ProRule" id="PRU01240"/>
    </source>
</evidence>
<dbReference type="InterPro" id="IPR015500">
    <property type="entry name" value="Peptidase_S8_subtilisin-rel"/>
</dbReference>
<dbReference type="Proteomes" id="UP001297092">
    <property type="component" value="Unassembled WGS sequence"/>
</dbReference>
<keyword evidence="4 5" id="KW-0720">Serine protease</keyword>
<dbReference type="PROSITE" id="PS51892">
    <property type="entry name" value="SUBTILASE"/>
    <property type="match status" value="1"/>
</dbReference>
<keyword evidence="3 5" id="KW-0378">Hydrolase</keyword>
<proteinExistence type="inferred from homology"/>
<dbReference type="EMBL" id="JAHCTB010000004">
    <property type="protein sequence ID" value="MBT0608468.1"/>
    <property type="molecule type" value="Genomic_DNA"/>
</dbReference>
<keyword evidence="1 5" id="KW-0645">Protease</keyword>
<dbReference type="InterPro" id="IPR023828">
    <property type="entry name" value="Peptidase_S8_Ser-AS"/>
</dbReference>
<comment type="similarity">
    <text evidence="5">Belongs to the peptidase S8 family.</text>
</comment>
<dbReference type="PRINTS" id="PR00723">
    <property type="entry name" value="SUBTILISIN"/>
</dbReference>
<feature type="active site" description="Charge relay system" evidence="5">
    <location>
        <position position="156"/>
    </location>
</feature>
<sequence length="625" mass="67057">MKKNSLLFICSLLFSATAVVAQTEAQRAQITRNYDLQKLRQLEQQYSDEFHAEKAEALRLAAINGWEEIIELPEGGIAVLVGVFPDGTPKYYQTHNREAGITTRTDRVQTGGAAGLDLNGEGMTLGVWDGGIVRSTHNLFSGRVVQIDNPNDLSDHATHVSGTMIGTGDVINGLAKGMAPAANLRAFDFSNDTAEMFGEAADGLLVSNHSYGLRIETLALWQIGYYDSNSRSIDLVTYNSPYYLPVVSAGNDRQSGQNPVDGGYDYLTDKGVAKNVIVCAASFEVLNYTGPSSVVMSSFSSWGPTDDGRIKPDLTGKGVNTYSSTAVSDNSFANLSGTSMSTPNISGSLILLQQHYNNLNQTFMLNSTLRGLALHTADEAGTSPGPDYRFGWGLMNTEKAAEVITNNGDTSLIIEEELEQDEVYTMTITADGINTLMVSITWTDLAGVSPEPGIIDEDTPMLVNDLDLRISVDGGETFFPWILDGTNPSAPATTGDNFLDNIEKIEIPEASGEYIVTVGHKGSLTTGAQTFSMIVTGISDFTLGTNKNTIEGLALYPNPTSSVLNVEARTVIDSVEITNVLGQTLMVNAGGSNKVQLNTSGLSAGNYFARITSQNNVTVKQFVKN</sequence>
<evidence type="ECO:0000256" key="1">
    <source>
        <dbReference type="ARBA" id="ARBA00022670"/>
    </source>
</evidence>
<dbReference type="Pfam" id="PF18962">
    <property type="entry name" value="Por_Secre_tail"/>
    <property type="match status" value="1"/>
</dbReference>
<keyword evidence="10" id="KW-1185">Reference proteome</keyword>
<evidence type="ECO:0000259" key="8">
    <source>
        <dbReference type="Pfam" id="PF18962"/>
    </source>
</evidence>
<accession>A0ABS5S5H0</accession>
<dbReference type="InterPro" id="IPR051048">
    <property type="entry name" value="Peptidase_S8/S53_subtilisin"/>
</dbReference>
<dbReference type="PROSITE" id="PS00138">
    <property type="entry name" value="SUBTILASE_SER"/>
    <property type="match status" value="1"/>
</dbReference>
<feature type="signal peptide" evidence="6">
    <location>
        <begin position="1"/>
        <end position="21"/>
    </location>
</feature>
<dbReference type="Gene3D" id="2.60.120.380">
    <property type="match status" value="1"/>
</dbReference>
<dbReference type="SUPFAM" id="SSF52743">
    <property type="entry name" value="Subtilisin-like"/>
    <property type="match status" value="1"/>
</dbReference>
<evidence type="ECO:0000313" key="9">
    <source>
        <dbReference type="EMBL" id="MBT0608468.1"/>
    </source>
</evidence>
<dbReference type="InterPro" id="IPR000209">
    <property type="entry name" value="Peptidase_S8/S53_dom"/>
</dbReference>
<dbReference type="PANTHER" id="PTHR43399:SF5">
    <property type="entry name" value="PEPTIDASE S8 FAMILY WITH PROTEASE-ASSOCIATED DOMAIN"/>
    <property type="match status" value="1"/>
</dbReference>
<evidence type="ECO:0000256" key="3">
    <source>
        <dbReference type="ARBA" id="ARBA00022801"/>
    </source>
</evidence>
<name>A0ABS5S5H0_9FLAO</name>
<dbReference type="CDD" id="cd04842">
    <property type="entry name" value="Peptidases_S8_Kp43_protease"/>
    <property type="match status" value="1"/>
</dbReference>
<dbReference type="InterPro" id="IPR036852">
    <property type="entry name" value="Peptidase_S8/S53_dom_sf"/>
</dbReference>
<dbReference type="InterPro" id="IPR034058">
    <property type="entry name" value="TagA/B/C/D_pept_dom"/>
</dbReference>
<dbReference type="PANTHER" id="PTHR43399">
    <property type="entry name" value="SUBTILISIN-RELATED"/>
    <property type="match status" value="1"/>
</dbReference>
<feature type="active site" description="Charge relay system" evidence="5">
    <location>
        <position position="129"/>
    </location>
</feature>
<feature type="chain" id="PRO_5046622079" evidence="6">
    <location>
        <begin position="22"/>
        <end position="625"/>
    </location>
</feature>
<dbReference type="InterPro" id="IPR026444">
    <property type="entry name" value="Secre_tail"/>
</dbReference>
<feature type="domain" description="Secretion system C-terminal sorting" evidence="8">
    <location>
        <begin position="555"/>
        <end position="623"/>
    </location>
</feature>
<evidence type="ECO:0000313" key="10">
    <source>
        <dbReference type="Proteomes" id="UP001297092"/>
    </source>
</evidence>
<protein>
    <submittedName>
        <fullName evidence="9">S8 family serine peptidase</fullName>
    </submittedName>
</protein>
<dbReference type="RefSeq" id="WP_214113336.1">
    <property type="nucleotide sequence ID" value="NZ_JAHCTB010000004.1"/>
</dbReference>
<dbReference type="Gene3D" id="3.40.50.200">
    <property type="entry name" value="Peptidase S8/S53 domain"/>
    <property type="match status" value="1"/>
</dbReference>
<dbReference type="SUPFAM" id="SSF49785">
    <property type="entry name" value="Galactose-binding domain-like"/>
    <property type="match status" value="1"/>
</dbReference>
<evidence type="ECO:0000256" key="6">
    <source>
        <dbReference type="SAM" id="SignalP"/>
    </source>
</evidence>
<dbReference type="NCBIfam" id="TIGR04183">
    <property type="entry name" value="Por_Secre_tail"/>
    <property type="match status" value="1"/>
</dbReference>
<feature type="domain" description="Peptidase S8/S53" evidence="7">
    <location>
        <begin position="120"/>
        <end position="393"/>
    </location>
</feature>
<evidence type="ECO:0000256" key="4">
    <source>
        <dbReference type="ARBA" id="ARBA00022825"/>
    </source>
</evidence>
<reference evidence="9 10" key="1">
    <citation type="submission" date="2021-05" db="EMBL/GenBank/DDBJ databases">
        <title>Aequorivita echinoideorum JCM 30378 genome.</title>
        <authorList>
            <person name="Zhang H."/>
            <person name="Li C."/>
        </authorList>
    </citation>
    <scope>NUCLEOTIDE SEQUENCE [LARGE SCALE GENOMIC DNA]</scope>
    <source>
        <strain evidence="9 10">JCM30378</strain>
    </source>
</reference>
<keyword evidence="2 6" id="KW-0732">Signal</keyword>
<gene>
    <name evidence="9" type="ORF">KIV10_09760</name>
</gene>
<evidence type="ECO:0000256" key="2">
    <source>
        <dbReference type="ARBA" id="ARBA00022729"/>
    </source>
</evidence>
<evidence type="ECO:0000259" key="7">
    <source>
        <dbReference type="Pfam" id="PF00082"/>
    </source>
</evidence>
<comment type="caution">
    <text evidence="9">The sequence shown here is derived from an EMBL/GenBank/DDBJ whole genome shotgun (WGS) entry which is preliminary data.</text>
</comment>
<dbReference type="InterPro" id="IPR008979">
    <property type="entry name" value="Galactose-bd-like_sf"/>
</dbReference>